<dbReference type="AlphaFoldDB" id="A0A7C4NMF4"/>
<evidence type="ECO:0000256" key="1">
    <source>
        <dbReference type="SAM" id="Phobius"/>
    </source>
</evidence>
<keyword evidence="1" id="KW-0472">Membrane</keyword>
<dbReference type="EMBL" id="DTBD01000021">
    <property type="protein sequence ID" value="HGQ64168.1"/>
    <property type="molecule type" value="Genomic_DNA"/>
</dbReference>
<keyword evidence="1" id="KW-0812">Transmembrane</keyword>
<accession>A0A7C4NMF4</accession>
<proteinExistence type="predicted"/>
<protein>
    <submittedName>
        <fullName evidence="3">Uncharacterized protein</fullName>
    </submittedName>
</protein>
<evidence type="ECO:0000313" key="2">
    <source>
        <dbReference type="EMBL" id="HGQ35871.1"/>
    </source>
</evidence>
<reference evidence="3" key="1">
    <citation type="journal article" date="2020" name="mSystems">
        <title>Genome- and Community-Level Interaction Insights into Carbon Utilization and Element Cycling Functions of Hydrothermarchaeota in Hydrothermal Sediment.</title>
        <authorList>
            <person name="Zhou Z."/>
            <person name="Liu Y."/>
            <person name="Xu W."/>
            <person name="Pan J."/>
            <person name="Luo Z.H."/>
            <person name="Li M."/>
        </authorList>
    </citation>
    <scope>NUCLEOTIDE SEQUENCE [LARGE SCALE GENOMIC DNA]</scope>
    <source>
        <strain evidence="3">SpSt-637</strain>
        <strain evidence="2">SpSt-667</strain>
    </source>
</reference>
<organism evidence="3">
    <name type="scientific">Ignisphaera aggregans</name>
    <dbReference type="NCBI Taxonomy" id="334771"/>
    <lineage>
        <taxon>Archaea</taxon>
        <taxon>Thermoproteota</taxon>
        <taxon>Thermoprotei</taxon>
        <taxon>Desulfurococcales</taxon>
        <taxon>Desulfurococcaceae</taxon>
        <taxon>Ignisphaera</taxon>
    </lineage>
</organism>
<keyword evidence="1" id="KW-1133">Transmembrane helix</keyword>
<evidence type="ECO:0000313" key="3">
    <source>
        <dbReference type="EMBL" id="HGQ64168.1"/>
    </source>
</evidence>
<feature type="transmembrane region" description="Helical" evidence="1">
    <location>
        <begin position="9"/>
        <end position="26"/>
    </location>
</feature>
<sequence length="66" mass="7585">MVKKFSRPWISVYMYCYYILVVKRLLEGMGDLIEIVSILLEALVLFSLFFILVALKMALIGIARAV</sequence>
<feature type="transmembrane region" description="Helical" evidence="1">
    <location>
        <begin position="32"/>
        <end position="55"/>
    </location>
</feature>
<comment type="caution">
    <text evidence="3">The sequence shown here is derived from an EMBL/GenBank/DDBJ whole genome shotgun (WGS) entry which is preliminary data.</text>
</comment>
<gene>
    <name evidence="3" type="ORF">ENU08_02860</name>
    <name evidence="2" type="ORF">ENU41_04255</name>
</gene>
<dbReference type="EMBL" id="DTCK01000026">
    <property type="protein sequence ID" value="HGQ35871.1"/>
    <property type="molecule type" value="Genomic_DNA"/>
</dbReference>
<name>A0A7C4NMF4_9CREN</name>